<organism evidence="4 5">
    <name type="scientific">Asticcacaulis benevestitus DSM 16100 = ATCC BAA-896</name>
    <dbReference type="NCBI Taxonomy" id="1121022"/>
    <lineage>
        <taxon>Bacteria</taxon>
        <taxon>Pseudomonadati</taxon>
        <taxon>Pseudomonadota</taxon>
        <taxon>Alphaproteobacteria</taxon>
        <taxon>Caulobacterales</taxon>
        <taxon>Caulobacteraceae</taxon>
        <taxon>Asticcacaulis</taxon>
    </lineage>
</organism>
<evidence type="ECO:0000313" key="5">
    <source>
        <dbReference type="Proteomes" id="UP000017837"/>
    </source>
</evidence>
<dbReference type="Gene3D" id="3.40.1280.10">
    <property type="match status" value="1"/>
</dbReference>
<sequence length="253" mass="27280">MITEISDPHDERLALYRDVKDRDLTGRGGLFMAEGKVVLERLFSSPLAQTVSVLTTPERLKGLAHLPEAPVYVVAQELMDDLAGFPIHRGYLALGRYAPPKSLSEILAGERVRVLVLSGIANTDNMGGLMRNAAAFGVDAVILDATCCDALYRKAIRVSVGGVLQMPHYRVDNLVETLRARDLTPYALSPAGRLTLDEVRPAARSAMLFGAEGPGLSAEVMAACTTVRIEMSGGFDSLNVATTSGIVLYQFCR</sequence>
<dbReference type="InterPro" id="IPR051259">
    <property type="entry name" value="rRNA_Methyltransferase"/>
</dbReference>
<feature type="domain" description="tRNA/rRNA methyltransferase SpoU type" evidence="3">
    <location>
        <begin position="114"/>
        <end position="249"/>
    </location>
</feature>
<dbReference type="CDD" id="cd18095">
    <property type="entry name" value="SpoU-like_rRNA-MTase"/>
    <property type="match status" value="1"/>
</dbReference>
<dbReference type="InterPro" id="IPR029064">
    <property type="entry name" value="Ribosomal_eL30-like_sf"/>
</dbReference>
<dbReference type="GO" id="GO:0006396">
    <property type="term" value="P:RNA processing"/>
    <property type="evidence" value="ECO:0007669"/>
    <property type="project" value="InterPro"/>
</dbReference>
<dbReference type="GO" id="GO:0032259">
    <property type="term" value="P:methylation"/>
    <property type="evidence" value="ECO:0007669"/>
    <property type="project" value="UniProtKB-KW"/>
</dbReference>
<dbReference type="PANTHER" id="PTHR43191">
    <property type="entry name" value="RRNA METHYLTRANSFERASE 3"/>
    <property type="match status" value="1"/>
</dbReference>
<protein>
    <submittedName>
        <fullName evidence="4">RNA methyltransferase</fullName>
    </submittedName>
</protein>
<keyword evidence="1 4" id="KW-0489">Methyltransferase</keyword>
<dbReference type="InterPro" id="IPR029028">
    <property type="entry name" value="Alpha/beta_knot_MTases"/>
</dbReference>
<dbReference type="eggNOG" id="COG0566">
    <property type="taxonomic scope" value="Bacteria"/>
</dbReference>
<dbReference type="SUPFAM" id="SSF75217">
    <property type="entry name" value="alpha/beta knot"/>
    <property type="match status" value="1"/>
</dbReference>
<keyword evidence="2 4" id="KW-0808">Transferase</keyword>
<dbReference type="STRING" id="1121022.GCA_000376105_00164"/>
<dbReference type="GO" id="GO:0003723">
    <property type="term" value="F:RNA binding"/>
    <property type="evidence" value="ECO:0007669"/>
    <property type="project" value="InterPro"/>
</dbReference>
<dbReference type="InterPro" id="IPR001537">
    <property type="entry name" value="SpoU_MeTrfase"/>
</dbReference>
<dbReference type="OrthoDB" id="3190829at2"/>
<gene>
    <name evidence="4" type="ORF">ABENE_04285</name>
</gene>
<dbReference type="Pfam" id="PF00588">
    <property type="entry name" value="SpoU_methylase"/>
    <property type="match status" value="1"/>
</dbReference>
<evidence type="ECO:0000256" key="2">
    <source>
        <dbReference type="ARBA" id="ARBA00022679"/>
    </source>
</evidence>
<dbReference type="AlphaFoldDB" id="V4PIX5"/>
<dbReference type="GO" id="GO:0008173">
    <property type="term" value="F:RNA methyltransferase activity"/>
    <property type="evidence" value="ECO:0007669"/>
    <property type="project" value="InterPro"/>
</dbReference>
<evidence type="ECO:0000259" key="3">
    <source>
        <dbReference type="Pfam" id="PF00588"/>
    </source>
</evidence>
<dbReference type="PATRIC" id="fig|1121022.4.peg.849"/>
<dbReference type="PANTHER" id="PTHR43191:SF12">
    <property type="entry name" value="RRNA METHYLASE"/>
    <property type="match status" value="1"/>
</dbReference>
<name>V4PIX5_9CAUL</name>
<dbReference type="EMBL" id="AWGB01000006">
    <property type="protein sequence ID" value="ESQ93912.1"/>
    <property type="molecule type" value="Genomic_DNA"/>
</dbReference>
<dbReference type="RefSeq" id="WP_018079849.1">
    <property type="nucleotide sequence ID" value="NZ_AQWM01000001.1"/>
</dbReference>
<dbReference type="InterPro" id="IPR029026">
    <property type="entry name" value="tRNA_m1G_MTases_N"/>
</dbReference>
<evidence type="ECO:0000313" key="4">
    <source>
        <dbReference type="EMBL" id="ESQ93912.1"/>
    </source>
</evidence>
<proteinExistence type="predicted"/>
<keyword evidence="5" id="KW-1185">Reference proteome</keyword>
<accession>V4PIX5</accession>
<dbReference type="Proteomes" id="UP000017837">
    <property type="component" value="Unassembled WGS sequence"/>
</dbReference>
<reference evidence="4 5" key="1">
    <citation type="journal article" date="2014" name="Nature">
        <title>Sequential evolution of bacterial morphology by co-option of a developmental regulator.</title>
        <authorList>
            <person name="Jiang C."/>
            <person name="Brown P.J."/>
            <person name="Ducret A."/>
            <person name="Brun Y.V."/>
        </authorList>
    </citation>
    <scope>NUCLEOTIDE SEQUENCE [LARGE SCALE GENOMIC DNA]</scope>
    <source>
        <strain evidence="4 5">DSM 16100</strain>
    </source>
</reference>
<comment type="caution">
    <text evidence="4">The sequence shown here is derived from an EMBL/GenBank/DDBJ whole genome shotgun (WGS) entry which is preliminary data.</text>
</comment>
<evidence type="ECO:0000256" key="1">
    <source>
        <dbReference type="ARBA" id="ARBA00022603"/>
    </source>
</evidence>
<dbReference type="SUPFAM" id="SSF55315">
    <property type="entry name" value="L30e-like"/>
    <property type="match status" value="1"/>
</dbReference>